<dbReference type="AlphaFoldDB" id="A0A8J5TF52"/>
<evidence type="ECO:0000313" key="2">
    <source>
        <dbReference type="Proteomes" id="UP000729402"/>
    </source>
</evidence>
<sequence length="152" mass="16234">MSDAIDTGLVMSVPLCMPLTLSVSHTGHITPLQQSNNTVPVCAALSTGTVVERANSRSVHPRDGVEFMELSVPFSELVGSAMGSLSSAMGSVVLLDLANVVALLDNAVLRLRFVTMVSVAFRTPSKDVVHDVDNVKAIKQCNPWAENVFRVK</sequence>
<reference evidence="1" key="1">
    <citation type="journal article" date="2021" name="bioRxiv">
        <title>Whole Genome Assembly and Annotation of Northern Wild Rice, Zizania palustris L., Supports a Whole Genome Duplication in the Zizania Genus.</title>
        <authorList>
            <person name="Haas M."/>
            <person name="Kono T."/>
            <person name="Macchietto M."/>
            <person name="Millas R."/>
            <person name="McGilp L."/>
            <person name="Shao M."/>
            <person name="Duquette J."/>
            <person name="Hirsch C.N."/>
            <person name="Kimball J."/>
        </authorList>
    </citation>
    <scope>NUCLEOTIDE SEQUENCE</scope>
    <source>
        <tissue evidence="1">Fresh leaf tissue</tissue>
    </source>
</reference>
<dbReference type="EMBL" id="JAAALK010000282">
    <property type="protein sequence ID" value="KAG8079104.1"/>
    <property type="molecule type" value="Genomic_DNA"/>
</dbReference>
<gene>
    <name evidence="1" type="ORF">GUJ93_ZPchr0007g3501</name>
</gene>
<comment type="caution">
    <text evidence="1">The sequence shown here is derived from an EMBL/GenBank/DDBJ whole genome shotgun (WGS) entry which is preliminary data.</text>
</comment>
<evidence type="ECO:0000313" key="1">
    <source>
        <dbReference type="EMBL" id="KAG8079104.1"/>
    </source>
</evidence>
<keyword evidence="2" id="KW-1185">Reference proteome</keyword>
<dbReference type="Proteomes" id="UP000729402">
    <property type="component" value="Unassembled WGS sequence"/>
</dbReference>
<reference evidence="1" key="2">
    <citation type="submission" date="2021-02" db="EMBL/GenBank/DDBJ databases">
        <authorList>
            <person name="Kimball J.A."/>
            <person name="Haas M.W."/>
            <person name="Macchietto M."/>
            <person name="Kono T."/>
            <person name="Duquette J."/>
            <person name="Shao M."/>
        </authorList>
    </citation>
    <scope>NUCLEOTIDE SEQUENCE</scope>
    <source>
        <tissue evidence="1">Fresh leaf tissue</tissue>
    </source>
</reference>
<proteinExistence type="predicted"/>
<protein>
    <submittedName>
        <fullName evidence="1">Uncharacterized protein</fullName>
    </submittedName>
</protein>
<accession>A0A8J5TF52</accession>
<name>A0A8J5TF52_ZIZPA</name>
<organism evidence="1 2">
    <name type="scientific">Zizania palustris</name>
    <name type="common">Northern wild rice</name>
    <dbReference type="NCBI Taxonomy" id="103762"/>
    <lineage>
        <taxon>Eukaryota</taxon>
        <taxon>Viridiplantae</taxon>
        <taxon>Streptophyta</taxon>
        <taxon>Embryophyta</taxon>
        <taxon>Tracheophyta</taxon>
        <taxon>Spermatophyta</taxon>
        <taxon>Magnoliopsida</taxon>
        <taxon>Liliopsida</taxon>
        <taxon>Poales</taxon>
        <taxon>Poaceae</taxon>
        <taxon>BOP clade</taxon>
        <taxon>Oryzoideae</taxon>
        <taxon>Oryzeae</taxon>
        <taxon>Zizaniinae</taxon>
        <taxon>Zizania</taxon>
    </lineage>
</organism>